<name>B2A8E0_NATTJ</name>
<dbReference type="InterPro" id="IPR018461">
    <property type="entry name" value="Na/H_Antiport_NhaC-like_C"/>
</dbReference>
<dbReference type="Proteomes" id="UP000001683">
    <property type="component" value="Chromosome"/>
</dbReference>
<organism evidence="8 9">
    <name type="scientific">Natranaerobius thermophilus (strain ATCC BAA-1301 / DSM 18059 / JW/NM-WN-LF)</name>
    <dbReference type="NCBI Taxonomy" id="457570"/>
    <lineage>
        <taxon>Bacteria</taxon>
        <taxon>Bacillati</taxon>
        <taxon>Bacillota</taxon>
        <taxon>Clostridia</taxon>
        <taxon>Natranaerobiales</taxon>
        <taxon>Natranaerobiaceae</taxon>
        <taxon>Natranaerobius</taxon>
    </lineage>
</organism>
<feature type="transmembrane region" description="Helical" evidence="6">
    <location>
        <begin position="294"/>
        <end position="314"/>
    </location>
</feature>
<evidence type="ECO:0000313" key="8">
    <source>
        <dbReference type="EMBL" id="ACB84506.1"/>
    </source>
</evidence>
<dbReference type="EMBL" id="CP001034">
    <property type="protein sequence ID" value="ACB84506.1"/>
    <property type="molecule type" value="Genomic_DNA"/>
</dbReference>
<feature type="transmembrane region" description="Helical" evidence="6">
    <location>
        <begin position="111"/>
        <end position="135"/>
    </location>
</feature>
<feature type="transmembrane region" description="Helical" evidence="6">
    <location>
        <begin position="326"/>
        <end position="346"/>
    </location>
</feature>
<feature type="transmembrane region" description="Helical" evidence="6">
    <location>
        <begin position="462"/>
        <end position="495"/>
    </location>
</feature>
<keyword evidence="2" id="KW-1003">Cell membrane</keyword>
<dbReference type="RefSeq" id="WP_012447384.1">
    <property type="nucleotide sequence ID" value="NC_010718.1"/>
</dbReference>
<gene>
    <name evidence="8" type="ordered locus">Nther_0921</name>
</gene>
<dbReference type="KEGG" id="nth:Nther_0921"/>
<feature type="transmembrane region" description="Helical" evidence="6">
    <location>
        <begin position="189"/>
        <end position="214"/>
    </location>
</feature>
<dbReference type="STRING" id="457570.Nther_0921"/>
<feature type="domain" description="Na+/H+ antiporter NhaC-like C-terminal" evidence="7">
    <location>
        <begin position="160"/>
        <end position="474"/>
    </location>
</feature>
<evidence type="ECO:0000256" key="3">
    <source>
        <dbReference type="ARBA" id="ARBA00022692"/>
    </source>
</evidence>
<dbReference type="InParanoid" id="B2A8E0"/>
<dbReference type="PANTHER" id="PTHR43478">
    <property type="entry name" value="NA+/H+ ANTIPORTER-RELATED"/>
    <property type="match status" value="1"/>
</dbReference>
<feature type="transmembrane region" description="Helical" evidence="6">
    <location>
        <begin position="25"/>
        <end position="49"/>
    </location>
</feature>
<dbReference type="HOGENOM" id="CLU_018751_2_0_9"/>
<dbReference type="GO" id="GO:0005886">
    <property type="term" value="C:plasma membrane"/>
    <property type="evidence" value="ECO:0007669"/>
    <property type="project" value="UniProtKB-SubCell"/>
</dbReference>
<proteinExistence type="predicted"/>
<keyword evidence="9" id="KW-1185">Reference proteome</keyword>
<reference evidence="8 9" key="1">
    <citation type="submission" date="2008-04" db="EMBL/GenBank/DDBJ databases">
        <title>Complete sequence of chromosome of Natranaerobius thermophilus JW/NM-WN-LF.</title>
        <authorList>
            <consortium name="US DOE Joint Genome Institute"/>
            <person name="Copeland A."/>
            <person name="Lucas S."/>
            <person name="Lapidus A."/>
            <person name="Glavina del Rio T."/>
            <person name="Dalin E."/>
            <person name="Tice H."/>
            <person name="Bruce D."/>
            <person name="Goodwin L."/>
            <person name="Pitluck S."/>
            <person name="Chertkov O."/>
            <person name="Brettin T."/>
            <person name="Detter J.C."/>
            <person name="Han C."/>
            <person name="Kuske C.R."/>
            <person name="Schmutz J."/>
            <person name="Larimer F."/>
            <person name="Land M."/>
            <person name="Hauser L."/>
            <person name="Kyrpides N."/>
            <person name="Lykidis A."/>
            <person name="Mesbah N.M."/>
            <person name="Wiegel J."/>
        </authorList>
    </citation>
    <scope>NUCLEOTIDE SEQUENCE [LARGE SCALE GENOMIC DNA]</scope>
    <source>
        <strain evidence="9">ATCC BAA-1301 / DSM 18059 / JW/NM-WN-LF</strain>
    </source>
</reference>
<keyword evidence="5 6" id="KW-0472">Membrane</keyword>
<dbReference type="AlphaFoldDB" id="B2A8E0"/>
<protein>
    <submittedName>
        <fullName evidence="8">Na+/H+ antiporter NhaC</fullName>
    </submittedName>
</protein>
<keyword evidence="4 6" id="KW-1133">Transmembrane helix</keyword>
<feature type="transmembrane region" description="Helical" evidence="6">
    <location>
        <begin position="262"/>
        <end position="282"/>
    </location>
</feature>
<evidence type="ECO:0000256" key="6">
    <source>
        <dbReference type="SAM" id="Phobius"/>
    </source>
</evidence>
<comment type="subcellular location">
    <subcellularLocation>
        <location evidence="1">Cell membrane</location>
        <topology evidence="1">Multi-pass membrane protein</topology>
    </subcellularLocation>
</comment>
<evidence type="ECO:0000256" key="1">
    <source>
        <dbReference type="ARBA" id="ARBA00004651"/>
    </source>
</evidence>
<evidence type="ECO:0000256" key="2">
    <source>
        <dbReference type="ARBA" id="ARBA00022475"/>
    </source>
</evidence>
<evidence type="ECO:0000256" key="5">
    <source>
        <dbReference type="ARBA" id="ARBA00023136"/>
    </source>
</evidence>
<evidence type="ECO:0000259" key="7">
    <source>
        <dbReference type="Pfam" id="PF03553"/>
    </source>
</evidence>
<evidence type="ECO:0000313" key="9">
    <source>
        <dbReference type="Proteomes" id="UP000001683"/>
    </source>
</evidence>
<reference evidence="8 9" key="2">
    <citation type="journal article" date="2011" name="J. Bacteriol.">
        <title>Complete genome sequence of the anaerobic, halophilic alkalithermophile Natranaerobius thermophilus JW/NM-WN-LF.</title>
        <authorList>
            <person name="Zhao B."/>
            <person name="Mesbah N.M."/>
            <person name="Dalin E."/>
            <person name="Goodwin L."/>
            <person name="Nolan M."/>
            <person name="Pitluck S."/>
            <person name="Chertkov O."/>
            <person name="Brettin T.S."/>
            <person name="Han J."/>
            <person name="Larimer F.W."/>
            <person name="Land M.L."/>
            <person name="Hauser L."/>
            <person name="Kyrpides N."/>
            <person name="Wiegel J."/>
        </authorList>
    </citation>
    <scope>NUCLEOTIDE SEQUENCE [LARGE SCALE GENOMIC DNA]</scope>
    <source>
        <strain evidence="9">ATCC BAA-1301 / DSM 18059 / JW/NM-WN-LF</strain>
    </source>
</reference>
<dbReference type="eggNOG" id="COG1757">
    <property type="taxonomic scope" value="Bacteria"/>
</dbReference>
<dbReference type="PANTHER" id="PTHR43478:SF1">
    <property type="entry name" value="NA+_H+ ANTIPORTER NHAC-LIKE C-TERMINAL DOMAIN-CONTAINING PROTEIN"/>
    <property type="match status" value="1"/>
</dbReference>
<dbReference type="OrthoDB" id="9762978at2"/>
<accession>B2A8E0</accession>
<dbReference type="FunCoup" id="B2A8E0">
    <property type="interactions" value="10"/>
</dbReference>
<feature type="transmembrane region" description="Helical" evidence="6">
    <location>
        <begin position="147"/>
        <end position="169"/>
    </location>
</feature>
<feature type="transmembrane region" description="Helical" evidence="6">
    <location>
        <begin position="393"/>
        <end position="413"/>
    </location>
</feature>
<evidence type="ECO:0000256" key="4">
    <source>
        <dbReference type="ARBA" id="ARBA00022989"/>
    </source>
</evidence>
<dbReference type="Pfam" id="PF03553">
    <property type="entry name" value="Na_H_antiporter"/>
    <property type="match status" value="1"/>
</dbReference>
<feature type="transmembrane region" description="Helical" evidence="6">
    <location>
        <begin position="70"/>
        <end position="91"/>
    </location>
</feature>
<keyword evidence="3 6" id="KW-0812">Transmembrane</keyword>
<sequence length="513" mass="55057">MEHFGILSLVPPALAIGLAVLTKNIIPSLFIGTFVGIMIYAGGNPITALEMFIRDYTFEVIASSYNAQAMAMMVIIGGFVALMTHSGGALAFTKKVTKVINSKNKAQTGSWIAGILVWFTDMGNALLVGPIFATLNDKLKVSREKFAYVLDCTTSPLVSLIPIVGWGVYNMGLIQDQLDAQGITEMTSWEAFIGAIPYNFYAIMTLILCGYLAMTGNDYGPMLKAERRAEEEGKVIRDGAVPMRKTKEVNLPEGVEPKASTMIVPVLVLLVSLFTILVSHGFPTEQVEGINIRTAIAFGFILGKLVLIGMLKYYNIMNFDKSLSTIVDGMTGMMFMIVVLVLAWNIGAVTEDLGTADFLVDLTEGFLSPTLLPAVTFLTGALMALATGTSWGVFAIMFPIALPMAFALGAPLLPTIGAVIGGGLFGDHCSPISDTTILASMGSACDHIDHFQTQMPYASTVGVIAVIMFVLAGIFETALILIPGTLAVIVLAFVLHKMALYKHPKNESSKLNY</sequence>